<evidence type="ECO:0000313" key="2">
    <source>
        <dbReference type="EMBL" id="HIZ09033.1"/>
    </source>
</evidence>
<reference evidence="2" key="2">
    <citation type="submission" date="2021-04" db="EMBL/GenBank/DDBJ databases">
        <authorList>
            <person name="Gilroy R."/>
        </authorList>
    </citation>
    <scope>NUCLEOTIDE SEQUENCE</scope>
    <source>
        <strain evidence="2">CHK192-19661</strain>
    </source>
</reference>
<proteinExistence type="predicted"/>
<accession>A0A9D2D5P9</accession>
<gene>
    <name evidence="2" type="ORF">H9726_00965</name>
</gene>
<feature type="transmembrane region" description="Helical" evidence="1">
    <location>
        <begin position="12"/>
        <end position="35"/>
    </location>
</feature>
<comment type="caution">
    <text evidence="2">The sequence shown here is derived from an EMBL/GenBank/DDBJ whole genome shotgun (WGS) entry which is preliminary data.</text>
</comment>
<organism evidence="2 3">
    <name type="scientific">Candidatus Borkfalkia avicola</name>
    <dbReference type="NCBI Taxonomy" id="2838503"/>
    <lineage>
        <taxon>Bacteria</taxon>
        <taxon>Bacillati</taxon>
        <taxon>Bacillota</taxon>
        <taxon>Clostridia</taxon>
        <taxon>Christensenellales</taxon>
        <taxon>Christensenellaceae</taxon>
        <taxon>Candidatus Borkfalkia</taxon>
    </lineage>
</organism>
<reference evidence="2" key="1">
    <citation type="journal article" date="2021" name="PeerJ">
        <title>Extensive microbial diversity within the chicken gut microbiome revealed by metagenomics and culture.</title>
        <authorList>
            <person name="Gilroy R."/>
            <person name="Ravi A."/>
            <person name="Getino M."/>
            <person name="Pursley I."/>
            <person name="Horton D.L."/>
            <person name="Alikhan N.F."/>
            <person name="Baker D."/>
            <person name="Gharbi K."/>
            <person name="Hall N."/>
            <person name="Watson M."/>
            <person name="Adriaenssens E.M."/>
            <person name="Foster-Nyarko E."/>
            <person name="Jarju S."/>
            <person name="Secka A."/>
            <person name="Antonio M."/>
            <person name="Oren A."/>
            <person name="Chaudhuri R.R."/>
            <person name="La Ragione R."/>
            <person name="Hildebrand F."/>
            <person name="Pallen M.J."/>
        </authorList>
    </citation>
    <scope>NUCLEOTIDE SEQUENCE</scope>
    <source>
        <strain evidence="2">CHK192-19661</strain>
    </source>
</reference>
<keyword evidence="1" id="KW-1133">Transmembrane helix</keyword>
<protein>
    <submittedName>
        <fullName evidence="2">Uncharacterized protein</fullName>
    </submittedName>
</protein>
<feature type="transmembrane region" description="Helical" evidence="1">
    <location>
        <begin position="47"/>
        <end position="73"/>
    </location>
</feature>
<name>A0A9D2D5P9_9FIRM</name>
<sequence>MTVYRFQLSKFAVLGCIAGILLGLGAAGYTAYRIWRNLYSELSVQLVLQYAVVLLVAVLALVIFISVLAHSVYKITDKQIVLRFGIIKSVYTIADIVKIHRFTKTNKLVLYFKDQRFTVVVVKPEWYGDFVQDILARGKHIEYETSEEEEEEQK</sequence>
<keyword evidence="1" id="KW-0472">Membrane</keyword>
<dbReference type="Proteomes" id="UP000824025">
    <property type="component" value="Unassembled WGS sequence"/>
</dbReference>
<evidence type="ECO:0000313" key="3">
    <source>
        <dbReference type="Proteomes" id="UP000824025"/>
    </source>
</evidence>
<keyword evidence="1" id="KW-0812">Transmembrane</keyword>
<dbReference type="AlphaFoldDB" id="A0A9D2D5P9"/>
<dbReference type="EMBL" id="DXCF01000004">
    <property type="protein sequence ID" value="HIZ09033.1"/>
    <property type="molecule type" value="Genomic_DNA"/>
</dbReference>
<evidence type="ECO:0000256" key="1">
    <source>
        <dbReference type="SAM" id="Phobius"/>
    </source>
</evidence>